<keyword evidence="3" id="KW-0808">Transferase</keyword>
<keyword evidence="4" id="KW-1185">Reference proteome</keyword>
<dbReference type="PANTHER" id="PTHR45947:SF3">
    <property type="entry name" value="SULFOQUINOVOSYL TRANSFERASE SQD2"/>
    <property type="match status" value="1"/>
</dbReference>
<dbReference type="Pfam" id="PF00534">
    <property type="entry name" value="Glycos_transf_1"/>
    <property type="match status" value="1"/>
</dbReference>
<dbReference type="Proteomes" id="UP000240739">
    <property type="component" value="Unassembled WGS sequence"/>
</dbReference>
<organism evidence="3 4">
    <name type="scientific">Paraconexibacter algicola</name>
    <dbReference type="NCBI Taxonomy" id="2133960"/>
    <lineage>
        <taxon>Bacteria</taxon>
        <taxon>Bacillati</taxon>
        <taxon>Actinomycetota</taxon>
        <taxon>Thermoleophilia</taxon>
        <taxon>Solirubrobacterales</taxon>
        <taxon>Paraconexibacteraceae</taxon>
        <taxon>Paraconexibacter</taxon>
    </lineage>
</organism>
<dbReference type="SUPFAM" id="SSF53756">
    <property type="entry name" value="UDP-Glycosyltransferase/glycogen phosphorylase"/>
    <property type="match status" value="1"/>
</dbReference>
<protein>
    <submittedName>
        <fullName evidence="3">Glycosyl transferase</fullName>
    </submittedName>
</protein>
<feature type="domain" description="Glycosyl transferase family 1" evidence="2">
    <location>
        <begin position="205"/>
        <end position="344"/>
    </location>
</feature>
<dbReference type="PANTHER" id="PTHR45947">
    <property type="entry name" value="SULFOQUINOVOSYL TRANSFERASE SQD2"/>
    <property type="match status" value="1"/>
</dbReference>
<name>A0A2T4UEJ1_9ACTN</name>
<comment type="caution">
    <text evidence="3">The sequence shown here is derived from an EMBL/GenBank/DDBJ whole genome shotgun (WGS) entry which is preliminary data.</text>
</comment>
<dbReference type="GO" id="GO:0016757">
    <property type="term" value="F:glycosyltransferase activity"/>
    <property type="evidence" value="ECO:0007669"/>
    <property type="project" value="InterPro"/>
</dbReference>
<proteinExistence type="predicted"/>
<evidence type="ECO:0000313" key="4">
    <source>
        <dbReference type="Proteomes" id="UP000240739"/>
    </source>
</evidence>
<dbReference type="Gene3D" id="3.40.50.2000">
    <property type="entry name" value="Glycogen Phosphorylase B"/>
    <property type="match status" value="2"/>
</dbReference>
<dbReference type="InterPro" id="IPR001296">
    <property type="entry name" value="Glyco_trans_1"/>
</dbReference>
<sequence>MEGSRPPRVALVHDFLLDARGAERVFAVLCDLYPDADLFTAVYDERGTRGRFARRRVTTSWLQRLRPTARWFRALLPLYPAAVEGLDLRGYDLVVSSSSAWAHGVIPDEGAVHVCYCHNPFRYAWNAREETLGARGPIGRAVLGTVLARWRQWDWIAAQRVDTYVANSPTTRLRIARYLGREAVVVAPPVQTARFAPGPVGDRYVVLSQLMPHKRIDLAVRAFSQMGLPLTVIGQGPDLRRLRRLAGPTVEVVGHLPDAEVARRLSAARALVVTATEEFGIAAVEAQAAGRPVIALRAGGVRDTVIEGRTGTFYDEPTVASLCAAVRRFDPLSVDPDACVQNARRFDVAVFRAAFAATVEAAIRDARDAPVPARRPPAADRPRARGRRPGPGARRS</sequence>
<evidence type="ECO:0000256" key="1">
    <source>
        <dbReference type="SAM" id="MobiDB-lite"/>
    </source>
</evidence>
<dbReference type="InterPro" id="IPR050194">
    <property type="entry name" value="Glycosyltransferase_grp1"/>
</dbReference>
<dbReference type="EMBL" id="PYYB01000002">
    <property type="protein sequence ID" value="PTL56201.1"/>
    <property type="molecule type" value="Genomic_DNA"/>
</dbReference>
<feature type="compositionally biased region" description="Basic residues" evidence="1">
    <location>
        <begin position="384"/>
        <end position="396"/>
    </location>
</feature>
<evidence type="ECO:0000259" key="2">
    <source>
        <dbReference type="Pfam" id="PF00534"/>
    </source>
</evidence>
<feature type="region of interest" description="Disordered" evidence="1">
    <location>
        <begin position="368"/>
        <end position="396"/>
    </location>
</feature>
<gene>
    <name evidence="3" type="ORF">C7Y72_14535</name>
</gene>
<evidence type="ECO:0000313" key="3">
    <source>
        <dbReference type="EMBL" id="PTL56201.1"/>
    </source>
</evidence>
<reference evidence="3 4" key="1">
    <citation type="submission" date="2018-03" db="EMBL/GenBank/DDBJ databases">
        <title>Aquarubrobacter algicola gen. nov., sp. nov., a novel actinobacterium isolated from shallow eutrophic lake during the end of cyanobacterial harmful algal blooms.</title>
        <authorList>
            <person name="Chun S.J."/>
        </authorList>
    </citation>
    <scope>NUCLEOTIDE SEQUENCE [LARGE SCALE GENOMIC DNA]</scope>
    <source>
        <strain evidence="3 4">Seoho-28</strain>
    </source>
</reference>
<dbReference type="AlphaFoldDB" id="A0A2T4UEJ1"/>
<accession>A0A2T4UEJ1</accession>